<dbReference type="SUPFAM" id="SSF81606">
    <property type="entry name" value="PP2C-like"/>
    <property type="match status" value="1"/>
</dbReference>
<dbReference type="InterPro" id="IPR029016">
    <property type="entry name" value="GAF-like_dom_sf"/>
</dbReference>
<gene>
    <name evidence="3" type="ORF">L2K70_02550</name>
</gene>
<feature type="domain" description="PPM-type phosphatase" evidence="2">
    <location>
        <begin position="188"/>
        <end position="397"/>
    </location>
</feature>
<reference evidence="3 4" key="1">
    <citation type="submission" date="2022-01" db="EMBL/GenBank/DDBJ databases">
        <title>Nocardioides sp. nov., an actinomycete isolated from mining soil.</title>
        <authorList>
            <person name="Liu L."/>
        </authorList>
    </citation>
    <scope>NUCLEOTIDE SEQUENCE [LARGE SCALE GENOMIC DNA]</scope>
    <source>
        <strain evidence="3 4">KLBMP 9356</strain>
    </source>
</reference>
<dbReference type="InterPro" id="IPR003018">
    <property type="entry name" value="GAF"/>
</dbReference>
<proteinExistence type="predicted"/>
<evidence type="ECO:0000313" key="4">
    <source>
        <dbReference type="Proteomes" id="UP001201161"/>
    </source>
</evidence>
<evidence type="ECO:0000313" key="3">
    <source>
        <dbReference type="EMBL" id="MCF6376473.1"/>
    </source>
</evidence>
<dbReference type="Gene3D" id="3.60.40.10">
    <property type="entry name" value="PPM-type phosphatase domain"/>
    <property type="match status" value="1"/>
</dbReference>
<keyword evidence="4" id="KW-1185">Reference proteome</keyword>
<keyword evidence="1" id="KW-0378">Hydrolase</keyword>
<dbReference type="InterPro" id="IPR001932">
    <property type="entry name" value="PPM-type_phosphatase-like_dom"/>
</dbReference>
<dbReference type="PANTHER" id="PTHR43156">
    <property type="entry name" value="STAGE II SPORULATION PROTEIN E-RELATED"/>
    <property type="match status" value="1"/>
</dbReference>
<dbReference type="Gene3D" id="3.30.450.40">
    <property type="match status" value="1"/>
</dbReference>
<dbReference type="SMART" id="SM00331">
    <property type="entry name" value="PP2C_SIG"/>
    <property type="match status" value="1"/>
</dbReference>
<evidence type="ECO:0000259" key="2">
    <source>
        <dbReference type="PROSITE" id="PS51746"/>
    </source>
</evidence>
<dbReference type="SUPFAM" id="SSF55781">
    <property type="entry name" value="GAF domain-like"/>
    <property type="match status" value="1"/>
</dbReference>
<dbReference type="PANTHER" id="PTHR43156:SF2">
    <property type="entry name" value="STAGE II SPORULATION PROTEIN E"/>
    <property type="match status" value="1"/>
</dbReference>
<dbReference type="SMART" id="SM00065">
    <property type="entry name" value="GAF"/>
    <property type="match status" value="1"/>
</dbReference>
<organism evidence="3 4">
    <name type="scientific">Nocardioides potassii</name>
    <dbReference type="NCBI Taxonomy" id="2911371"/>
    <lineage>
        <taxon>Bacteria</taxon>
        <taxon>Bacillati</taxon>
        <taxon>Actinomycetota</taxon>
        <taxon>Actinomycetes</taxon>
        <taxon>Propionibacteriales</taxon>
        <taxon>Nocardioidaceae</taxon>
        <taxon>Nocardioides</taxon>
    </lineage>
</organism>
<accession>A0ABS9H8N3</accession>
<name>A0ABS9H8N3_9ACTN</name>
<dbReference type="InterPro" id="IPR036457">
    <property type="entry name" value="PPM-type-like_dom_sf"/>
</dbReference>
<dbReference type="Pfam" id="PF07228">
    <property type="entry name" value="SpoIIE"/>
    <property type="match status" value="1"/>
</dbReference>
<comment type="caution">
    <text evidence="3">The sequence shown here is derived from an EMBL/GenBank/DDBJ whole genome shotgun (WGS) entry which is preliminary data.</text>
</comment>
<evidence type="ECO:0000256" key="1">
    <source>
        <dbReference type="ARBA" id="ARBA00022801"/>
    </source>
</evidence>
<dbReference type="EMBL" id="JAKJHZ010000003">
    <property type="protein sequence ID" value="MCF6376473.1"/>
    <property type="molecule type" value="Genomic_DNA"/>
</dbReference>
<dbReference type="InterPro" id="IPR052016">
    <property type="entry name" value="Bact_Sigma-Reg"/>
</dbReference>
<dbReference type="PROSITE" id="PS51746">
    <property type="entry name" value="PPM_2"/>
    <property type="match status" value="1"/>
</dbReference>
<protein>
    <submittedName>
        <fullName evidence="3">SpoIIE family protein phosphatase</fullName>
    </submittedName>
</protein>
<dbReference type="Pfam" id="PF01590">
    <property type="entry name" value="GAF"/>
    <property type="match status" value="1"/>
</dbReference>
<dbReference type="RefSeq" id="WP_236398528.1">
    <property type="nucleotide sequence ID" value="NZ_JAKJHZ010000003.1"/>
</dbReference>
<dbReference type="Proteomes" id="UP001201161">
    <property type="component" value="Unassembled WGS sequence"/>
</dbReference>
<sequence length="403" mass="43284">MLTDTSRTAATETRRQRAIDALGLGVPVEQRRDERFDRITRLATTVFGTPMASITILDGTCAWFPSKQGFDAPLVPREETFCDRAQAADEVTIVPDASVDPDFAELPVVRDGGVRFYAGVPMHDQLGNVVGTFCLFDVMPRTLDSDQRQTLEDLAAWAEQELVASSEMMRAGQVQKAMLPASALEADGWHVEGVCLPALTVGGDLFDFALTDDVIHIGLGDVMGKGTGAALIGAGVRAAVRSTHPAVVSGADLGSTTYRVARTLQGDLDRGGAFVTLFQCAIDVADGTVRYVDAGAGLCVVARTDGTVERLVSSDRPIGILEEDTWTEHRTHLAPGDRMLIFSDGLFDLLEDQREWWREVGSLVARHADPAGVLEAVRDLATALVSLDDVTAVAVYRRPEGAA</sequence>